<feature type="compositionally biased region" description="Pro residues" evidence="1">
    <location>
        <begin position="187"/>
        <end position="247"/>
    </location>
</feature>
<gene>
    <name evidence="2" type="ORF">F5X68DRAFT_279900</name>
</gene>
<feature type="region of interest" description="Disordered" evidence="1">
    <location>
        <begin position="141"/>
        <end position="284"/>
    </location>
</feature>
<dbReference type="AlphaFoldDB" id="A0A9P8V0S9"/>
<reference evidence="2" key="1">
    <citation type="journal article" date="2021" name="Nat. Commun.">
        <title>Genetic determinants of endophytism in the Arabidopsis root mycobiome.</title>
        <authorList>
            <person name="Mesny F."/>
            <person name="Miyauchi S."/>
            <person name="Thiergart T."/>
            <person name="Pickel B."/>
            <person name="Atanasova L."/>
            <person name="Karlsson M."/>
            <person name="Huettel B."/>
            <person name="Barry K.W."/>
            <person name="Haridas S."/>
            <person name="Chen C."/>
            <person name="Bauer D."/>
            <person name="Andreopoulos W."/>
            <person name="Pangilinan J."/>
            <person name="LaButti K."/>
            <person name="Riley R."/>
            <person name="Lipzen A."/>
            <person name="Clum A."/>
            <person name="Drula E."/>
            <person name="Henrissat B."/>
            <person name="Kohler A."/>
            <person name="Grigoriev I.V."/>
            <person name="Martin F.M."/>
            <person name="Hacquard S."/>
        </authorList>
    </citation>
    <scope>NUCLEOTIDE SEQUENCE</scope>
    <source>
        <strain evidence="2">MPI-SDFR-AT-0117</strain>
    </source>
</reference>
<evidence type="ECO:0000256" key="1">
    <source>
        <dbReference type="SAM" id="MobiDB-lite"/>
    </source>
</evidence>
<dbReference type="OrthoDB" id="4850584at2759"/>
<name>A0A9P8V0S9_9PEZI</name>
<feature type="compositionally biased region" description="Pro residues" evidence="1">
    <location>
        <begin position="141"/>
        <end position="178"/>
    </location>
</feature>
<protein>
    <submittedName>
        <fullName evidence="2">Uncharacterized protein</fullName>
    </submittedName>
</protein>
<keyword evidence="3" id="KW-1185">Reference proteome</keyword>
<proteinExistence type="predicted"/>
<dbReference type="Proteomes" id="UP000770015">
    <property type="component" value="Unassembled WGS sequence"/>
</dbReference>
<organism evidence="2 3">
    <name type="scientific">Plectosphaerella plurivora</name>
    <dbReference type="NCBI Taxonomy" id="936078"/>
    <lineage>
        <taxon>Eukaryota</taxon>
        <taxon>Fungi</taxon>
        <taxon>Dikarya</taxon>
        <taxon>Ascomycota</taxon>
        <taxon>Pezizomycotina</taxon>
        <taxon>Sordariomycetes</taxon>
        <taxon>Hypocreomycetidae</taxon>
        <taxon>Glomerellales</taxon>
        <taxon>Plectosphaerellaceae</taxon>
        <taxon>Plectosphaerella</taxon>
    </lineage>
</organism>
<comment type="caution">
    <text evidence="2">The sequence shown here is derived from an EMBL/GenBank/DDBJ whole genome shotgun (WGS) entry which is preliminary data.</text>
</comment>
<dbReference type="EMBL" id="JAGSXJ010000047">
    <property type="protein sequence ID" value="KAH6662194.1"/>
    <property type="molecule type" value="Genomic_DNA"/>
</dbReference>
<dbReference type="PRINTS" id="PR01217">
    <property type="entry name" value="PRICHEXTENSN"/>
</dbReference>
<sequence>MRFSTVAATAGFAASANAAVARRTFGKLFTGSWELPAGIVLDKGNLLGPWDKPGKDEQNLWHPPHHEVVIDGCDKSDDNDWHYVHNPNPDKHHSDKYKWVTETITATETVIDCKKHEPCYGGGKTVTVTIPETVTICPTPIEPPVVEPTPEPPVEPTPGPPVEPPAEPTPYPPPPVEEPPVEEPHPEPTPAPPAEPPVEPPVEPTPPSPPVEEPPVEPSPPAPPVEEPPVEPQPPVSEVPVPPPAPEPTQSEPNVYPPPPVETESVIIPPAETSAPFPTATDDGSVIPTAAAVPNAQRAGGALLAAALAAALL</sequence>
<evidence type="ECO:0000313" key="2">
    <source>
        <dbReference type="EMBL" id="KAH6662194.1"/>
    </source>
</evidence>
<accession>A0A9P8V0S9</accession>
<evidence type="ECO:0000313" key="3">
    <source>
        <dbReference type="Proteomes" id="UP000770015"/>
    </source>
</evidence>